<proteinExistence type="predicted"/>
<dbReference type="InterPro" id="IPR052564">
    <property type="entry name" value="N-acetyltrans/Recomb-assoc"/>
</dbReference>
<evidence type="ECO:0000313" key="3">
    <source>
        <dbReference type="Proteomes" id="UP001144256"/>
    </source>
</evidence>
<dbReference type="Gene3D" id="3.40.630.30">
    <property type="match status" value="1"/>
</dbReference>
<dbReference type="RefSeq" id="WP_281812023.1">
    <property type="nucleotide sequence ID" value="NZ_BRLB01000001.1"/>
</dbReference>
<comment type="caution">
    <text evidence="2">The sequence shown here is derived from an EMBL/GenBank/DDBJ whole genome shotgun (WGS) entry which is preliminary data.</text>
</comment>
<gene>
    <name evidence="2" type="ORF">SH1V18_05590</name>
</gene>
<dbReference type="AlphaFoldDB" id="A0A9W5Y800"/>
<dbReference type="PROSITE" id="PS51186">
    <property type="entry name" value="GNAT"/>
    <property type="match status" value="1"/>
</dbReference>
<accession>A0A9W5Y800</accession>
<feature type="domain" description="N-acetyltransferase" evidence="1">
    <location>
        <begin position="1"/>
        <end position="155"/>
    </location>
</feature>
<dbReference type="SUPFAM" id="SSF55729">
    <property type="entry name" value="Acyl-CoA N-acyltransferases (Nat)"/>
    <property type="match status" value="1"/>
</dbReference>
<dbReference type="InterPro" id="IPR000182">
    <property type="entry name" value="GNAT_dom"/>
</dbReference>
<dbReference type="Proteomes" id="UP001144256">
    <property type="component" value="Unassembled WGS sequence"/>
</dbReference>
<dbReference type="CDD" id="cd04301">
    <property type="entry name" value="NAT_SF"/>
    <property type="match status" value="1"/>
</dbReference>
<dbReference type="Pfam" id="PF13673">
    <property type="entry name" value="Acetyltransf_10"/>
    <property type="match status" value="1"/>
</dbReference>
<reference evidence="2" key="1">
    <citation type="submission" date="2022-06" db="EMBL/GenBank/DDBJ databases">
        <title>Vallitalea longa sp. nov., an anaerobic bacterium isolated from marine sediment.</title>
        <authorList>
            <person name="Hirano S."/>
            <person name="Terahara T."/>
            <person name="Mori K."/>
            <person name="Hamada M."/>
            <person name="Matsumoto R."/>
            <person name="Kobayashi T."/>
        </authorList>
    </citation>
    <scope>NUCLEOTIDE SEQUENCE</scope>
    <source>
        <strain evidence="2">SH18-1</strain>
    </source>
</reference>
<dbReference type="InterPro" id="IPR016181">
    <property type="entry name" value="Acyl_CoA_acyltransferase"/>
</dbReference>
<dbReference type="GO" id="GO:0016747">
    <property type="term" value="F:acyltransferase activity, transferring groups other than amino-acyl groups"/>
    <property type="evidence" value="ECO:0007669"/>
    <property type="project" value="InterPro"/>
</dbReference>
<protein>
    <submittedName>
        <fullName evidence="2">N-acetyltransferase</fullName>
    </submittedName>
</protein>
<dbReference type="PANTHER" id="PTHR43451:SF1">
    <property type="entry name" value="ACETYLTRANSFERASE"/>
    <property type="match status" value="1"/>
</dbReference>
<dbReference type="PANTHER" id="PTHR43451">
    <property type="entry name" value="ACETYLTRANSFERASE (GNAT) FAMILY PROTEIN"/>
    <property type="match status" value="1"/>
</dbReference>
<dbReference type="EMBL" id="BRLB01000001">
    <property type="protein sequence ID" value="GKX28079.1"/>
    <property type="molecule type" value="Genomic_DNA"/>
</dbReference>
<keyword evidence="3" id="KW-1185">Reference proteome</keyword>
<name>A0A9W5Y800_9FIRM</name>
<evidence type="ECO:0000259" key="1">
    <source>
        <dbReference type="PROSITE" id="PS51186"/>
    </source>
</evidence>
<sequence length="155" mass="17899">MNIRKFEERDVLDVADLAMRTFQQYNGLDFYNEEAITNTLNYFDTTKNTKQVLLEKFSKKPISYVAEEEGQIVGMINGVANRISSLFVDGSQHRKGIGKALLENYVFEAKEYDSDFISIESSLYAAEFYQKMGFVKTTDIVNHMGLKVYKMEKKL</sequence>
<organism evidence="2 3">
    <name type="scientific">Vallitalea longa</name>
    <dbReference type="NCBI Taxonomy" id="2936439"/>
    <lineage>
        <taxon>Bacteria</taxon>
        <taxon>Bacillati</taxon>
        <taxon>Bacillota</taxon>
        <taxon>Clostridia</taxon>
        <taxon>Lachnospirales</taxon>
        <taxon>Vallitaleaceae</taxon>
        <taxon>Vallitalea</taxon>
    </lineage>
</organism>
<evidence type="ECO:0000313" key="2">
    <source>
        <dbReference type="EMBL" id="GKX28079.1"/>
    </source>
</evidence>